<keyword evidence="6 9" id="KW-1133">Transmembrane helix</keyword>
<keyword evidence="8" id="KW-1015">Disulfide bond</keyword>
<evidence type="ECO:0000256" key="7">
    <source>
        <dbReference type="ARBA" id="ARBA00023136"/>
    </source>
</evidence>
<comment type="caution">
    <text evidence="12">The sequence shown here is derived from an EMBL/GenBank/DDBJ whole genome shotgun (WGS) entry which is preliminary data.</text>
</comment>
<dbReference type="SUPFAM" id="SSF53756">
    <property type="entry name" value="UDP-Glycosyltransferase/glycogen phosphorylase"/>
    <property type="match status" value="1"/>
</dbReference>
<protein>
    <recommendedName>
        <fullName evidence="11">Kazal-like domain-containing protein</fullName>
    </recommendedName>
</protein>
<dbReference type="Pfam" id="PF00201">
    <property type="entry name" value="UDPGT"/>
    <property type="match status" value="1"/>
</dbReference>
<keyword evidence="13" id="KW-1185">Reference proteome</keyword>
<proteinExistence type="inferred from homology"/>
<dbReference type="CDD" id="cd17336">
    <property type="entry name" value="MFS_SLCO_OATP"/>
    <property type="match status" value="1"/>
</dbReference>
<keyword evidence="5 9" id="KW-0812">Transmembrane</keyword>
<evidence type="ECO:0000256" key="6">
    <source>
        <dbReference type="ARBA" id="ARBA00022989"/>
    </source>
</evidence>
<dbReference type="GO" id="GO:0016323">
    <property type="term" value="C:basolateral plasma membrane"/>
    <property type="evidence" value="ECO:0007669"/>
    <property type="project" value="TreeGrafter"/>
</dbReference>
<keyword evidence="4" id="KW-0808">Transferase</keyword>
<dbReference type="Pfam" id="PF07648">
    <property type="entry name" value="Kazal_2"/>
    <property type="match status" value="1"/>
</dbReference>
<evidence type="ECO:0000313" key="13">
    <source>
        <dbReference type="Proteomes" id="UP000245119"/>
    </source>
</evidence>
<feature type="chain" id="PRO_5015769445" description="Kazal-like domain-containing protein" evidence="10">
    <location>
        <begin position="23"/>
        <end position="1036"/>
    </location>
</feature>
<dbReference type="InterPro" id="IPR004156">
    <property type="entry name" value="OATP"/>
</dbReference>
<dbReference type="Proteomes" id="UP000245119">
    <property type="component" value="Linkage Group LG7"/>
</dbReference>
<feature type="signal peptide" evidence="10">
    <location>
        <begin position="1"/>
        <end position="22"/>
    </location>
</feature>
<evidence type="ECO:0000313" key="12">
    <source>
        <dbReference type="EMBL" id="PVD26848.1"/>
    </source>
</evidence>
<feature type="transmembrane region" description="Helical" evidence="9">
    <location>
        <begin position="758"/>
        <end position="778"/>
    </location>
</feature>
<reference evidence="12 13" key="1">
    <citation type="submission" date="2018-04" db="EMBL/GenBank/DDBJ databases">
        <title>The genome of golden apple snail Pomacea canaliculata provides insight into stress tolerance and invasive adaptation.</title>
        <authorList>
            <person name="Liu C."/>
            <person name="Liu B."/>
            <person name="Ren Y."/>
            <person name="Zhang Y."/>
            <person name="Wang H."/>
            <person name="Li S."/>
            <person name="Jiang F."/>
            <person name="Yin L."/>
            <person name="Zhang G."/>
            <person name="Qian W."/>
            <person name="Fan W."/>
        </authorList>
    </citation>
    <scope>NUCLEOTIDE SEQUENCE [LARGE SCALE GENOMIC DNA]</scope>
    <source>
        <strain evidence="12">SZHN2017</strain>
        <tissue evidence="12">Muscle</tissue>
    </source>
</reference>
<feature type="transmembrane region" description="Helical" evidence="9">
    <location>
        <begin position="870"/>
        <end position="896"/>
    </location>
</feature>
<keyword evidence="3" id="KW-1003">Cell membrane</keyword>
<name>A0A2T7P084_POMCA</name>
<feature type="domain" description="Kazal-like" evidence="11">
    <location>
        <begin position="795"/>
        <end position="843"/>
    </location>
</feature>
<evidence type="ECO:0000256" key="1">
    <source>
        <dbReference type="ARBA" id="ARBA00004651"/>
    </source>
</evidence>
<dbReference type="OrthoDB" id="5062115at2759"/>
<evidence type="ECO:0000259" key="11">
    <source>
        <dbReference type="PROSITE" id="PS51465"/>
    </source>
</evidence>
<dbReference type="NCBIfam" id="TIGR00805">
    <property type="entry name" value="oat"/>
    <property type="match status" value="1"/>
</dbReference>
<feature type="transmembrane region" description="Helical" evidence="9">
    <location>
        <begin position="618"/>
        <end position="642"/>
    </location>
</feature>
<sequence length="1036" mass="114863">MTQLLLFTAVCCLVLLPLCVGGKRVVFMPTPFTSNTNYHTNVARTLARQGHEVWLTMPDYLVNRRVLDTTNLTVIEYQTLINFEEMFTAAFAGNYFKGLPDDWDVFMSIGLQFCDTLLTNVSFYKKVKELRPDLFVFANIPFINMMTIISYRLGVPFAFLGTAYAPSYQRIPLQPCNMPLIIFSFNNHMTFFQRVLTTLIHVYASVVDGFSYKDAVSRYAPEMPFLTIDMLVARAEIWLVETDHILDYPRPSMPNVKLIGGTVTGPGKPLPPQFKSFMDDAKEGVVIVTFGSYVLSLPEPITQKIISVLQDLPFKSIFRSNISSPNSKKIVTSSWIPQNDLLAHPNTRVFVSHCGKNGQYEALFHAVPVRCARIGCFTLLVSLITLTTSTLNTYLNSQVTTLERQFGLSSSISGMILSCNELGYLLTILPFSHLARRLHVPRALAVSTMMFGLAGLVCTIPFLASRNSLLAVTWSLKDLNASQSDVSSSYIVPLCADDSFDRSLDDNLSLNMSYGRDSCIAEHSRKKAAVSEDWKGLAVAFLTIGMILQGCAKSPRHVFAGVYIDDNVLKTESSLHIGIVGSITLFGPVLAYVLGGVFTRLYITLEDTGLSPLDPRWIGAWWLGFLVFGITSIVTAVPLVFFPRRLRPQPHLAALKEERKRAAKGRQCTYGIIEFLRSVMRVLMTPVYTLVVLGLCCLVLGQTGLYAFLPKYLETQFFLPTWKANVTIGLVNLMAMSLGTLIGGYVTSRFKFPPMTCLKVMVILNAVCTCLSVSGFVLGCDQPHIDTGVTSHSVMNTTQRCQSSCQCDDSPYFPTCGADGVTYFSPCHAGCSENRGTFYGNCSCIEMPKKTSQLVPEAVPGLCAQRCTTFYPYVAISFFLELLGTMSILPCFIVVIRSIAEVDKPVAIGLYSFLYTILGWFPAPVLYGQVVDTTCLLWSSGCAGRGSCSLYDLRAFRHRMFGTFFTTRVAYLVFLVIALAVASRMKKPFFAHCEAEPEVSTVPKDEKVVLTKNMTTVEVVNKKEILCDSLTSTTLV</sequence>
<evidence type="ECO:0000256" key="8">
    <source>
        <dbReference type="ARBA" id="ARBA00023157"/>
    </source>
</evidence>
<dbReference type="InterPro" id="IPR002350">
    <property type="entry name" value="Kazal_dom"/>
</dbReference>
<comment type="subcellular location">
    <subcellularLocation>
        <location evidence="1">Cell membrane</location>
        <topology evidence="1">Multi-pass membrane protein</topology>
    </subcellularLocation>
</comment>
<dbReference type="PANTHER" id="PTHR11388:SF142">
    <property type="entry name" value="SOLUTE CARRIER ORGANIC ANION TRANSPORTER FAMILY MEMBER 5A1"/>
    <property type="match status" value="1"/>
</dbReference>
<organism evidence="12 13">
    <name type="scientific">Pomacea canaliculata</name>
    <name type="common">Golden apple snail</name>
    <dbReference type="NCBI Taxonomy" id="400727"/>
    <lineage>
        <taxon>Eukaryota</taxon>
        <taxon>Metazoa</taxon>
        <taxon>Spiralia</taxon>
        <taxon>Lophotrochozoa</taxon>
        <taxon>Mollusca</taxon>
        <taxon>Gastropoda</taxon>
        <taxon>Caenogastropoda</taxon>
        <taxon>Architaenioglossa</taxon>
        <taxon>Ampullarioidea</taxon>
        <taxon>Ampullariidae</taxon>
        <taxon>Pomacea</taxon>
    </lineage>
</organism>
<evidence type="ECO:0000256" key="3">
    <source>
        <dbReference type="ARBA" id="ARBA00022475"/>
    </source>
</evidence>
<dbReference type="Gene3D" id="3.40.50.2000">
    <property type="entry name" value="Glycogen Phosphorylase B"/>
    <property type="match status" value="2"/>
</dbReference>
<dbReference type="GO" id="GO:0043252">
    <property type="term" value="P:sodium-independent organic anion transport"/>
    <property type="evidence" value="ECO:0007669"/>
    <property type="project" value="TreeGrafter"/>
</dbReference>
<feature type="transmembrane region" description="Helical" evidence="9">
    <location>
        <begin position="908"/>
        <end position="927"/>
    </location>
</feature>
<dbReference type="Pfam" id="PF03137">
    <property type="entry name" value="OATP"/>
    <property type="match status" value="1"/>
</dbReference>
<dbReference type="GO" id="GO:0015347">
    <property type="term" value="F:sodium-independent organic anion transmembrane transporter activity"/>
    <property type="evidence" value="ECO:0007669"/>
    <property type="project" value="TreeGrafter"/>
</dbReference>
<dbReference type="GO" id="GO:0008194">
    <property type="term" value="F:UDP-glycosyltransferase activity"/>
    <property type="evidence" value="ECO:0007669"/>
    <property type="project" value="InterPro"/>
</dbReference>
<dbReference type="InterPro" id="IPR036259">
    <property type="entry name" value="MFS_trans_sf"/>
</dbReference>
<dbReference type="SUPFAM" id="SSF100895">
    <property type="entry name" value="Kazal-type serine protease inhibitors"/>
    <property type="match status" value="1"/>
</dbReference>
<feature type="transmembrane region" description="Helical" evidence="9">
    <location>
        <begin position="687"/>
        <end position="708"/>
    </location>
</feature>
<gene>
    <name evidence="12" type="ORF">C0Q70_11995</name>
</gene>
<evidence type="ECO:0000256" key="5">
    <source>
        <dbReference type="ARBA" id="ARBA00022692"/>
    </source>
</evidence>
<feature type="transmembrane region" description="Helical" evidence="9">
    <location>
        <begin position="412"/>
        <end position="431"/>
    </location>
</feature>
<evidence type="ECO:0000256" key="10">
    <source>
        <dbReference type="SAM" id="SignalP"/>
    </source>
</evidence>
<accession>A0A2T7P084</accession>
<feature type="transmembrane region" description="Helical" evidence="9">
    <location>
        <begin position="573"/>
        <end position="598"/>
    </location>
</feature>
<dbReference type="EMBL" id="PZQS01000007">
    <property type="protein sequence ID" value="PVD26848.1"/>
    <property type="molecule type" value="Genomic_DNA"/>
</dbReference>
<evidence type="ECO:0000256" key="9">
    <source>
        <dbReference type="SAM" id="Phobius"/>
    </source>
</evidence>
<feature type="transmembrane region" description="Helical" evidence="9">
    <location>
        <begin position="728"/>
        <end position="746"/>
    </location>
</feature>
<evidence type="ECO:0000256" key="4">
    <source>
        <dbReference type="ARBA" id="ARBA00022679"/>
    </source>
</evidence>
<dbReference type="AlphaFoldDB" id="A0A2T7P084"/>
<dbReference type="SUPFAM" id="SSF103473">
    <property type="entry name" value="MFS general substrate transporter"/>
    <property type="match status" value="1"/>
</dbReference>
<dbReference type="PANTHER" id="PTHR11388">
    <property type="entry name" value="ORGANIC ANION TRANSPORTER"/>
    <property type="match status" value="1"/>
</dbReference>
<feature type="transmembrane region" description="Helical" evidence="9">
    <location>
        <begin position="443"/>
        <end position="464"/>
    </location>
</feature>
<dbReference type="Gene3D" id="1.20.1250.20">
    <property type="entry name" value="MFS general substrate transporter like domains"/>
    <property type="match status" value="1"/>
</dbReference>
<dbReference type="InterPro" id="IPR002213">
    <property type="entry name" value="UDP_glucos_trans"/>
</dbReference>
<dbReference type="InterPro" id="IPR036058">
    <property type="entry name" value="Kazal_dom_sf"/>
</dbReference>
<keyword evidence="10" id="KW-0732">Signal</keyword>
<keyword evidence="7 9" id="KW-0472">Membrane</keyword>
<feature type="transmembrane region" description="Helical" evidence="9">
    <location>
        <begin position="960"/>
        <end position="982"/>
    </location>
</feature>
<dbReference type="CDD" id="cd03784">
    <property type="entry name" value="GT1_Gtf-like"/>
    <property type="match status" value="1"/>
</dbReference>
<evidence type="ECO:0000256" key="2">
    <source>
        <dbReference type="ARBA" id="ARBA00009657"/>
    </source>
</evidence>
<comment type="similarity">
    <text evidence="2">Belongs to the organo anion transporter (TC 2.A.60) family.</text>
</comment>
<dbReference type="PROSITE" id="PS51465">
    <property type="entry name" value="KAZAL_2"/>
    <property type="match status" value="1"/>
</dbReference>